<dbReference type="PANTHER" id="PTHR43370:SF1">
    <property type="entry name" value="GUANOSINE ABC TRANSPORTER PERMEASE PROTEIN NUPQ"/>
    <property type="match status" value="1"/>
</dbReference>
<dbReference type="InterPro" id="IPR001851">
    <property type="entry name" value="ABC_transp_permease"/>
</dbReference>
<dbReference type="PANTHER" id="PTHR43370">
    <property type="entry name" value="SUGAR ABC TRANSPORTER INTEGRAL MEMBRANE PROTEIN-RELATED"/>
    <property type="match status" value="1"/>
</dbReference>
<evidence type="ECO:0000256" key="2">
    <source>
        <dbReference type="ARBA" id="ARBA00022475"/>
    </source>
</evidence>
<feature type="transmembrane region" description="Helical" evidence="6">
    <location>
        <begin position="177"/>
        <end position="200"/>
    </location>
</feature>
<protein>
    <submittedName>
        <fullName evidence="7">Unannotated protein</fullName>
    </submittedName>
</protein>
<keyword evidence="3 6" id="KW-0812">Transmembrane</keyword>
<feature type="transmembrane region" description="Helical" evidence="6">
    <location>
        <begin position="337"/>
        <end position="354"/>
    </location>
</feature>
<feature type="transmembrane region" description="Helical" evidence="6">
    <location>
        <begin position="99"/>
        <end position="116"/>
    </location>
</feature>
<gene>
    <name evidence="7" type="ORF">UFOPK2370_00310</name>
</gene>
<evidence type="ECO:0000256" key="3">
    <source>
        <dbReference type="ARBA" id="ARBA00022692"/>
    </source>
</evidence>
<dbReference type="EMBL" id="CAEZXK010000005">
    <property type="protein sequence ID" value="CAB4681310.1"/>
    <property type="molecule type" value="Genomic_DNA"/>
</dbReference>
<keyword evidence="5 6" id="KW-0472">Membrane</keyword>
<feature type="transmembrane region" description="Helical" evidence="6">
    <location>
        <begin position="207"/>
        <end position="225"/>
    </location>
</feature>
<feature type="transmembrane region" description="Helical" evidence="6">
    <location>
        <begin position="260"/>
        <end position="281"/>
    </location>
</feature>
<dbReference type="AlphaFoldDB" id="A0A6J6N3W5"/>
<proteinExistence type="predicted"/>
<feature type="transmembrane region" description="Helical" evidence="6">
    <location>
        <begin position="151"/>
        <end position="171"/>
    </location>
</feature>
<feature type="transmembrane region" description="Helical" evidence="6">
    <location>
        <begin position="391"/>
        <end position="409"/>
    </location>
</feature>
<keyword evidence="2" id="KW-1003">Cell membrane</keyword>
<sequence>MSRIEVTPGMFSQAEQKKSLKAPIVMAIVTIFSFVFFAILGPTTEVTFQITETDAFVTLPDLALPSNALGYSTAAIMVLITIASLWFGVTKKRVPQMFAVVYGLVAIVALLGWLAAGADVPVGFLLGNTLVLALPIILGGMGGIMSERVGVVNIAIEGQLLTGAFLAAVIGSITGSLWAGVIAAMIGAALLSTILASLSIKYLVDQIIIGVLLNVLVIGVTNFLYSQVITQNNAGLNFPGTFNRIEIPILSQLPIIGDAFFNQGAIVYLTFLIVPALWFVLFRTKLGLRARAVGEHPLAADTVGINVGRTRFWWVTIGGAVAGLGGAAITVGNVGAFGREMTGGLGFIALAVVILGRWQPLYVSISALLFGFAIIMRIWSNQINPVIPVDFITMVPYLVTLIAVAGFAGRVRGPAATGKPYEKN</sequence>
<accession>A0A6J6N3W5</accession>
<evidence type="ECO:0000256" key="6">
    <source>
        <dbReference type="SAM" id="Phobius"/>
    </source>
</evidence>
<keyword evidence="4 6" id="KW-1133">Transmembrane helix</keyword>
<dbReference type="GO" id="GO:0005886">
    <property type="term" value="C:plasma membrane"/>
    <property type="evidence" value="ECO:0007669"/>
    <property type="project" value="UniProtKB-SubCell"/>
</dbReference>
<feature type="transmembrane region" description="Helical" evidence="6">
    <location>
        <begin position="361"/>
        <end position="379"/>
    </location>
</feature>
<feature type="transmembrane region" description="Helical" evidence="6">
    <location>
        <begin position="122"/>
        <end position="144"/>
    </location>
</feature>
<feature type="transmembrane region" description="Helical" evidence="6">
    <location>
        <begin position="312"/>
        <end position="331"/>
    </location>
</feature>
<evidence type="ECO:0000256" key="4">
    <source>
        <dbReference type="ARBA" id="ARBA00022989"/>
    </source>
</evidence>
<feature type="transmembrane region" description="Helical" evidence="6">
    <location>
        <begin position="20"/>
        <end position="40"/>
    </location>
</feature>
<dbReference type="CDD" id="cd06580">
    <property type="entry name" value="TM_PBP1_transp_TpRbsC_like"/>
    <property type="match status" value="1"/>
</dbReference>
<dbReference type="Pfam" id="PF02653">
    <property type="entry name" value="BPD_transp_2"/>
    <property type="match status" value="1"/>
</dbReference>
<reference evidence="7" key="1">
    <citation type="submission" date="2020-05" db="EMBL/GenBank/DDBJ databases">
        <authorList>
            <person name="Chiriac C."/>
            <person name="Salcher M."/>
            <person name="Ghai R."/>
            <person name="Kavagutti S V."/>
        </authorList>
    </citation>
    <scope>NUCLEOTIDE SEQUENCE</scope>
</reference>
<feature type="transmembrane region" description="Helical" evidence="6">
    <location>
        <begin position="68"/>
        <end position="87"/>
    </location>
</feature>
<name>A0A6J6N3W5_9ZZZZ</name>
<organism evidence="7">
    <name type="scientific">freshwater metagenome</name>
    <dbReference type="NCBI Taxonomy" id="449393"/>
    <lineage>
        <taxon>unclassified sequences</taxon>
        <taxon>metagenomes</taxon>
        <taxon>ecological metagenomes</taxon>
    </lineage>
</organism>
<evidence type="ECO:0000256" key="1">
    <source>
        <dbReference type="ARBA" id="ARBA00004651"/>
    </source>
</evidence>
<comment type="subcellular location">
    <subcellularLocation>
        <location evidence="1">Cell membrane</location>
        <topology evidence="1">Multi-pass membrane protein</topology>
    </subcellularLocation>
</comment>
<evidence type="ECO:0000313" key="7">
    <source>
        <dbReference type="EMBL" id="CAB4681310.1"/>
    </source>
</evidence>
<dbReference type="GO" id="GO:0022857">
    <property type="term" value="F:transmembrane transporter activity"/>
    <property type="evidence" value="ECO:0007669"/>
    <property type="project" value="InterPro"/>
</dbReference>
<evidence type="ECO:0000256" key="5">
    <source>
        <dbReference type="ARBA" id="ARBA00023136"/>
    </source>
</evidence>